<feature type="compositionally biased region" description="Low complexity" evidence="1">
    <location>
        <begin position="1089"/>
        <end position="1103"/>
    </location>
</feature>
<name>A0A6P8ZLU9_THRPL</name>
<feature type="compositionally biased region" description="Polar residues" evidence="1">
    <location>
        <begin position="528"/>
        <end position="537"/>
    </location>
</feature>
<gene>
    <name evidence="3" type="primary">LOC117644012</name>
</gene>
<feature type="compositionally biased region" description="Low complexity" evidence="1">
    <location>
        <begin position="1352"/>
        <end position="1364"/>
    </location>
</feature>
<feature type="compositionally biased region" description="Polar residues" evidence="1">
    <location>
        <begin position="1034"/>
        <end position="1050"/>
    </location>
</feature>
<feature type="region of interest" description="Disordered" evidence="1">
    <location>
        <begin position="747"/>
        <end position="767"/>
    </location>
</feature>
<feature type="region of interest" description="Disordered" evidence="1">
    <location>
        <begin position="556"/>
        <end position="582"/>
    </location>
</feature>
<feature type="region of interest" description="Disordered" evidence="1">
    <location>
        <begin position="899"/>
        <end position="930"/>
    </location>
</feature>
<evidence type="ECO:0000313" key="2">
    <source>
        <dbReference type="Proteomes" id="UP000515158"/>
    </source>
</evidence>
<feature type="region of interest" description="Disordered" evidence="1">
    <location>
        <begin position="524"/>
        <end position="543"/>
    </location>
</feature>
<feature type="region of interest" description="Disordered" evidence="1">
    <location>
        <begin position="1033"/>
        <end position="1070"/>
    </location>
</feature>
<feature type="region of interest" description="Disordered" evidence="1">
    <location>
        <begin position="1084"/>
        <end position="1149"/>
    </location>
</feature>
<feature type="region of interest" description="Disordered" evidence="1">
    <location>
        <begin position="985"/>
        <end position="1006"/>
    </location>
</feature>
<dbReference type="GeneID" id="117644012"/>
<feature type="compositionally biased region" description="Polar residues" evidence="1">
    <location>
        <begin position="498"/>
        <end position="508"/>
    </location>
</feature>
<feature type="region of interest" description="Disordered" evidence="1">
    <location>
        <begin position="109"/>
        <end position="133"/>
    </location>
</feature>
<feature type="compositionally biased region" description="Polar residues" evidence="1">
    <location>
        <begin position="1108"/>
        <end position="1125"/>
    </location>
</feature>
<keyword evidence="2" id="KW-1185">Reference proteome</keyword>
<feature type="region of interest" description="Disordered" evidence="1">
    <location>
        <begin position="1346"/>
        <end position="1371"/>
    </location>
</feature>
<feature type="compositionally biased region" description="Polar residues" evidence="1">
    <location>
        <begin position="1136"/>
        <end position="1149"/>
    </location>
</feature>
<evidence type="ECO:0000313" key="3">
    <source>
        <dbReference type="RefSeq" id="XP_034239484.1"/>
    </source>
</evidence>
<organism evidence="3">
    <name type="scientific">Thrips palmi</name>
    <name type="common">Melon thrips</name>
    <dbReference type="NCBI Taxonomy" id="161013"/>
    <lineage>
        <taxon>Eukaryota</taxon>
        <taxon>Metazoa</taxon>
        <taxon>Ecdysozoa</taxon>
        <taxon>Arthropoda</taxon>
        <taxon>Hexapoda</taxon>
        <taxon>Insecta</taxon>
        <taxon>Pterygota</taxon>
        <taxon>Neoptera</taxon>
        <taxon>Paraneoptera</taxon>
        <taxon>Thysanoptera</taxon>
        <taxon>Terebrantia</taxon>
        <taxon>Thripoidea</taxon>
        <taxon>Thripidae</taxon>
        <taxon>Thrips</taxon>
    </lineage>
</organism>
<feature type="compositionally biased region" description="Basic and acidic residues" evidence="1">
    <location>
        <begin position="441"/>
        <end position="457"/>
    </location>
</feature>
<feature type="compositionally biased region" description="Polar residues" evidence="1">
    <location>
        <begin position="464"/>
        <end position="475"/>
    </location>
</feature>
<feature type="compositionally biased region" description="Low complexity" evidence="1">
    <location>
        <begin position="112"/>
        <end position="128"/>
    </location>
</feature>
<feature type="compositionally biased region" description="Polar residues" evidence="1">
    <location>
        <begin position="381"/>
        <end position="393"/>
    </location>
</feature>
<dbReference type="InParanoid" id="A0A6P8ZLU9"/>
<feature type="compositionally biased region" description="Basic and acidic residues" evidence="1">
    <location>
        <begin position="395"/>
        <end position="408"/>
    </location>
</feature>
<proteinExistence type="predicted"/>
<dbReference type="OrthoDB" id="6631484at2759"/>
<feature type="compositionally biased region" description="Low complexity" evidence="1">
    <location>
        <begin position="752"/>
        <end position="763"/>
    </location>
</feature>
<feature type="region of interest" description="Disordered" evidence="1">
    <location>
        <begin position="342"/>
        <end position="508"/>
    </location>
</feature>
<feature type="compositionally biased region" description="Low complexity" evidence="1">
    <location>
        <begin position="1054"/>
        <end position="1068"/>
    </location>
</feature>
<protein>
    <submittedName>
        <fullName evidence="3">Nuclear envelope pore membrane protein POM 121-like isoform X1</fullName>
    </submittedName>
</protein>
<evidence type="ECO:0000256" key="1">
    <source>
        <dbReference type="SAM" id="MobiDB-lite"/>
    </source>
</evidence>
<feature type="region of interest" description="Disordered" evidence="1">
    <location>
        <begin position="1277"/>
        <end position="1315"/>
    </location>
</feature>
<reference evidence="3" key="1">
    <citation type="submission" date="2025-08" db="UniProtKB">
        <authorList>
            <consortium name="RefSeq"/>
        </authorList>
    </citation>
    <scope>IDENTIFICATION</scope>
    <source>
        <tissue evidence="3">Total insect</tissue>
    </source>
</reference>
<accession>A0A6P8ZLU9</accession>
<dbReference type="RefSeq" id="XP_034239484.1">
    <property type="nucleotide sequence ID" value="XM_034383593.1"/>
</dbReference>
<sequence length="1371" mass="142857">MANVTNNTLFIASALLFVVGLLFLAYPYLTLAAITLSALGYASYINSATLLEYYAHYSSTLWPPVTVIERPATSTYGSNLISGVDLPSPIPHVPSGIETLKNRRSPVDEIVSSTPRGTPTSSHGSGSPIPLQLPMRSSVEGAVSDSRQLNFGRISTPKTSRVQGQEACQNYVETNSNQRLRHRPNSNKVQTAAGPLLSSARFNPAFDAGIFVNVNSPGFTDRLVRCANDNTANYWGQSGSSARQEKYGSVGLFPVVHLNAPSIPSLSPKNSQKAPNSSVRVRIAAPMFSEQNCRQHFHRGSNMQMRSYATRESIRRNEVAKSVLESLQEASRKRIYSQCQEVLEEDPGKKRQRKGDSALPNPNCDMYQYRHIRAPPIPSALPTNVQNEVTSQTKRGHDDPSKANEPKRQRQHGRPISTNNEISSSLSSSKTLLQQLSGNKRKADHEYSDGGREKQFKDGFSSDPAPSTSPWLQSRSCDEGKSAARTQEVVRSQKKSTPDSNQIAANVTVQRKNVATETTDHIAKPKPVTSTDSPKTSIEQHEKVETDLTSKLFRKDIASRSHPKVNLPEKKGSSWAQEPPDADERCLLQQSNSSEIDRPERFQSLLSRMCGEDVHLAKTSESAPLQTAILPLKSSNALFAADLGTNPTNPATTTISNVAELDKPATLISSPVSLATSNSELASKLQSSVTSQSNSPAVQPAISVPAPLTSLLAPVSSSSAQVSSFASVPSFGAAVSKGEAVTVHSSLDKTESTAVPPSALSVSSPPPTKPMFNFSPPTSTVLSQPVVSQSLPSMTASVTSPSTTTATSFASSIFKFSVSPIKPNSETTASQPPSAVASLLAMSSKPAAPPSQTTGFSFSPIQPNSSASIFAVGSAKDSTPVTSVESAKFSLPSEKPQFSISSGTFATQPEPQANGPTSTSNALSLPSSTTSLINTSNQAQAVVSSPNSGQKSSFGGFQFSGSSGSMFGQSAANGLPSFSFGPAPTTAANSSLEKSAADPKSASASGSITFGTVSTTAVRQTTSSAAFTFAQPIGNPSTNDSQKSPFQLGTNFGAANTNADSATNTSSAFRNPAQGLFNGFNSIANPATSAAQPSQQLNQQQSPGLFSFGNSQSQQGPSATFGAQPSSPPSIFGEGASQQPNFGATTTTGFSTHNNVSSFSASPFGSTSLGSSPFGSSQPSAVSFGGPAASNTAPAFGLSSGNPPAFGSSTVPAAAPSFGSTSIPSFGVTAEPAFGSTTSAAPAANITSAFNFGASSDKPAVSAFSFGASSTSAAPAFGFGSNEQQHQSNGGAPFQFGQATNPNAPPPFQFGSPSAQPVFSFGASSPPYGTATNPLPLGIGSFTIGSGGFSMGSGPSTPQRSRTLQPRRRRI</sequence>
<dbReference type="Proteomes" id="UP000515158">
    <property type="component" value="Unplaced"/>
</dbReference>
<feature type="compositionally biased region" description="Low complexity" evidence="1">
    <location>
        <begin position="423"/>
        <end position="437"/>
    </location>
</feature>
<dbReference type="KEGG" id="tpal:117644012"/>